<comment type="similarity">
    <text evidence="2 9">Belongs to the CN hydrolase family. Apolipoprotein N-acyltransferase subfamily.</text>
</comment>
<evidence type="ECO:0000256" key="5">
    <source>
        <dbReference type="ARBA" id="ARBA00022692"/>
    </source>
</evidence>
<feature type="transmembrane region" description="Helical" evidence="9">
    <location>
        <begin position="105"/>
        <end position="133"/>
    </location>
</feature>
<organism evidence="11 12">
    <name type="scientific">Polynucleobacter meluiroseus</name>
    <dbReference type="NCBI Taxonomy" id="1938814"/>
    <lineage>
        <taxon>Bacteria</taxon>
        <taxon>Pseudomonadati</taxon>
        <taxon>Pseudomonadota</taxon>
        <taxon>Betaproteobacteria</taxon>
        <taxon>Burkholderiales</taxon>
        <taxon>Burkholderiaceae</taxon>
        <taxon>Polynucleobacter</taxon>
    </lineage>
</organism>
<feature type="transmembrane region" description="Helical" evidence="9">
    <location>
        <begin position="30"/>
        <end position="63"/>
    </location>
</feature>
<dbReference type="Gene3D" id="3.60.110.10">
    <property type="entry name" value="Carbon-nitrogen hydrolase"/>
    <property type="match status" value="1"/>
</dbReference>
<evidence type="ECO:0000256" key="1">
    <source>
        <dbReference type="ARBA" id="ARBA00004651"/>
    </source>
</evidence>
<dbReference type="InterPro" id="IPR036526">
    <property type="entry name" value="C-N_Hydrolase_sf"/>
</dbReference>
<accession>A0A240DY86</accession>
<name>A0A240DY86_9BURK</name>
<dbReference type="GO" id="GO:0016410">
    <property type="term" value="F:N-acyltransferase activity"/>
    <property type="evidence" value="ECO:0007669"/>
    <property type="project" value="UniProtKB-UniRule"/>
</dbReference>
<feature type="transmembrane region" description="Helical" evidence="9">
    <location>
        <begin position="140"/>
        <end position="161"/>
    </location>
</feature>
<feature type="transmembrane region" description="Helical" evidence="9">
    <location>
        <begin position="208"/>
        <end position="227"/>
    </location>
</feature>
<evidence type="ECO:0000256" key="2">
    <source>
        <dbReference type="ARBA" id="ARBA00010065"/>
    </source>
</evidence>
<keyword evidence="3 9" id="KW-1003">Cell membrane</keyword>
<dbReference type="InterPro" id="IPR004563">
    <property type="entry name" value="Apolipo_AcylTrfase"/>
</dbReference>
<dbReference type="EMBL" id="OANS01000001">
    <property type="protein sequence ID" value="SNX27892.1"/>
    <property type="molecule type" value="Genomic_DNA"/>
</dbReference>
<feature type="domain" description="CN hydrolase" evidence="10">
    <location>
        <begin position="240"/>
        <end position="489"/>
    </location>
</feature>
<feature type="transmembrane region" description="Helical" evidence="9">
    <location>
        <begin position="496"/>
        <end position="517"/>
    </location>
</feature>
<evidence type="ECO:0000256" key="4">
    <source>
        <dbReference type="ARBA" id="ARBA00022679"/>
    </source>
</evidence>
<dbReference type="AlphaFoldDB" id="A0A240DY86"/>
<gene>
    <name evidence="9" type="primary">lnt</name>
    <name evidence="11" type="ORF">SAMN06295945_0210</name>
</gene>
<dbReference type="NCBIfam" id="TIGR00546">
    <property type="entry name" value="lnt"/>
    <property type="match status" value="1"/>
</dbReference>
<dbReference type="PANTHER" id="PTHR38686">
    <property type="entry name" value="APOLIPOPROTEIN N-ACYLTRANSFERASE"/>
    <property type="match status" value="1"/>
</dbReference>
<sequence length="523" mass="57714">MPLANWDTLSAWLTLKNQEIHQLHRSARLLFLFILGALLAGVAELPFGGWLQIPLLSGVWYLLSLDKDSPLKRHLLPGVLFGLGYFTLGLWWIYITLHDVGGMNAVLSCAAVFLLAGFLALFFAGACLAIPLFKRAPQTGLLLAACWTLIEYLRGTIFTGFPWMGLAEAQVHGPFAPLAPYLGGLGCTFFVIWLSWLALSLRNHGKRSAALIVCLLGFSQLLNLWTFTKPTGEPLSVELLQGNFAQSLVFKPEGMLRQIEFYKNAMIQSHTDLVVAPETALPWPEPNLPTGTLEALQDFSTTHQSFLLFGVIGRHFNPADGREFSNRALGLSPNNPPYRYDKSHLVPFGEFIPPGFRWFVEAFSVPLSDFARGRTDQPFFLINRNTQVPLYAAITICYEDVFGGELASRLRDSSEPANLLINITNLAWFGASQAPAQQLRLSQLRSLETGLPSIRATNTGITAALGADGKVLGQLPQFTQGILSAQVQAYSGKTPYVLWGNIPILTISCLVLILGIIRQKRFK</sequence>
<evidence type="ECO:0000259" key="10">
    <source>
        <dbReference type="PROSITE" id="PS50263"/>
    </source>
</evidence>
<dbReference type="InterPro" id="IPR003010">
    <property type="entry name" value="C-N_Hydrolase"/>
</dbReference>
<keyword evidence="12" id="KW-1185">Reference proteome</keyword>
<dbReference type="Pfam" id="PF20154">
    <property type="entry name" value="LNT_N"/>
    <property type="match status" value="1"/>
</dbReference>
<comment type="catalytic activity">
    <reaction evidence="9">
        <text>N-terminal S-1,2-diacyl-sn-glyceryl-L-cysteinyl-[lipoprotein] + a glycerophospholipid = N-acyl-S-1,2-diacyl-sn-glyceryl-L-cysteinyl-[lipoprotein] + a 2-acyl-sn-glycero-3-phospholipid + H(+)</text>
        <dbReference type="Rhea" id="RHEA:48228"/>
        <dbReference type="Rhea" id="RHEA-COMP:14681"/>
        <dbReference type="Rhea" id="RHEA-COMP:14684"/>
        <dbReference type="ChEBI" id="CHEBI:15378"/>
        <dbReference type="ChEBI" id="CHEBI:136912"/>
        <dbReference type="ChEBI" id="CHEBI:140656"/>
        <dbReference type="ChEBI" id="CHEBI:140657"/>
        <dbReference type="ChEBI" id="CHEBI:140660"/>
        <dbReference type="EC" id="2.3.1.269"/>
    </reaction>
</comment>
<dbReference type="PANTHER" id="PTHR38686:SF1">
    <property type="entry name" value="APOLIPOPROTEIN N-ACYLTRANSFERASE"/>
    <property type="match status" value="1"/>
</dbReference>
<keyword evidence="4 9" id="KW-0808">Transferase</keyword>
<dbReference type="Proteomes" id="UP000218069">
    <property type="component" value="Unassembled WGS sequence"/>
</dbReference>
<dbReference type="EC" id="2.3.1.269" evidence="9"/>
<comment type="subcellular location">
    <subcellularLocation>
        <location evidence="1 9">Cell membrane</location>
        <topology evidence="1 9">Multi-pass membrane protein</topology>
    </subcellularLocation>
</comment>
<keyword evidence="8 9" id="KW-0012">Acyltransferase</keyword>
<evidence type="ECO:0000256" key="3">
    <source>
        <dbReference type="ARBA" id="ARBA00022475"/>
    </source>
</evidence>
<keyword evidence="7 9" id="KW-0472">Membrane</keyword>
<dbReference type="GO" id="GO:0005886">
    <property type="term" value="C:plasma membrane"/>
    <property type="evidence" value="ECO:0007669"/>
    <property type="project" value="UniProtKB-SubCell"/>
</dbReference>
<dbReference type="CDD" id="cd07571">
    <property type="entry name" value="ALP_N-acyl_transferase"/>
    <property type="match status" value="1"/>
</dbReference>
<feature type="transmembrane region" description="Helical" evidence="9">
    <location>
        <begin position="181"/>
        <end position="201"/>
    </location>
</feature>
<reference evidence="12" key="1">
    <citation type="submission" date="2017-08" db="EMBL/GenBank/DDBJ databases">
        <authorList>
            <person name="Varghese N."/>
            <person name="Submissions S."/>
        </authorList>
    </citation>
    <scope>NUCLEOTIDE SEQUENCE [LARGE SCALE GENOMIC DNA]</scope>
    <source>
        <strain evidence="12">AP-Melu-1000-B4</strain>
    </source>
</reference>
<proteinExistence type="inferred from homology"/>
<evidence type="ECO:0000313" key="11">
    <source>
        <dbReference type="EMBL" id="SNX27892.1"/>
    </source>
</evidence>
<evidence type="ECO:0000256" key="9">
    <source>
        <dbReference type="HAMAP-Rule" id="MF_01148"/>
    </source>
</evidence>
<dbReference type="HAMAP" id="MF_01148">
    <property type="entry name" value="Lnt"/>
    <property type="match status" value="1"/>
</dbReference>
<keyword evidence="11" id="KW-0449">Lipoprotein</keyword>
<evidence type="ECO:0000256" key="7">
    <source>
        <dbReference type="ARBA" id="ARBA00023136"/>
    </source>
</evidence>
<dbReference type="Pfam" id="PF00795">
    <property type="entry name" value="CN_hydrolase"/>
    <property type="match status" value="1"/>
</dbReference>
<dbReference type="PROSITE" id="PS50263">
    <property type="entry name" value="CN_HYDROLASE"/>
    <property type="match status" value="1"/>
</dbReference>
<evidence type="ECO:0000313" key="12">
    <source>
        <dbReference type="Proteomes" id="UP000218069"/>
    </source>
</evidence>
<dbReference type="SUPFAM" id="SSF56317">
    <property type="entry name" value="Carbon-nitrogen hydrolase"/>
    <property type="match status" value="1"/>
</dbReference>
<evidence type="ECO:0000256" key="6">
    <source>
        <dbReference type="ARBA" id="ARBA00022989"/>
    </source>
</evidence>
<keyword evidence="5 9" id="KW-0812">Transmembrane</keyword>
<keyword evidence="6 9" id="KW-1133">Transmembrane helix</keyword>
<evidence type="ECO:0000256" key="8">
    <source>
        <dbReference type="ARBA" id="ARBA00023315"/>
    </source>
</evidence>
<feature type="transmembrane region" description="Helical" evidence="9">
    <location>
        <begin position="75"/>
        <end position="93"/>
    </location>
</feature>
<dbReference type="InterPro" id="IPR045378">
    <property type="entry name" value="LNT_N"/>
</dbReference>
<comment type="pathway">
    <text evidence="9">Protein modification; lipoprotein biosynthesis (N-acyl transfer).</text>
</comment>
<protein>
    <recommendedName>
        <fullName evidence="9">Apolipoprotein N-acyltransferase</fullName>
        <shortName evidence="9">ALP N-acyltransferase</shortName>
        <ecNumber evidence="9">2.3.1.269</ecNumber>
    </recommendedName>
</protein>
<dbReference type="GO" id="GO:0042158">
    <property type="term" value="P:lipoprotein biosynthetic process"/>
    <property type="evidence" value="ECO:0007669"/>
    <property type="project" value="UniProtKB-UniRule"/>
</dbReference>
<comment type="function">
    <text evidence="9">Catalyzes the phospholipid dependent N-acylation of the N-terminal cysteine of apolipoprotein, the last step in lipoprotein maturation.</text>
</comment>
<dbReference type="UniPathway" id="UPA00666"/>